<keyword evidence="5 7" id="KW-1133">Transmembrane helix</keyword>
<keyword evidence="6 7" id="KW-0472">Membrane</keyword>
<evidence type="ECO:0000256" key="7">
    <source>
        <dbReference type="RuleBase" id="RU362048"/>
    </source>
</evidence>
<gene>
    <name evidence="8" type="ORF">ISF26_08715</name>
</gene>
<comment type="similarity">
    <text evidence="2 7">Belongs to the UPF0056 (MarC) family.</text>
</comment>
<comment type="caution">
    <text evidence="7">Lacks conserved residue(s) required for the propagation of feature annotation.</text>
</comment>
<dbReference type="PANTHER" id="PTHR33508">
    <property type="entry name" value="UPF0056 MEMBRANE PROTEIN YHCE"/>
    <property type="match status" value="1"/>
</dbReference>
<accession>A0ABY3PRF7</accession>
<dbReference type="PANTHER" id="PTHR33508:SF1">
    <property type="entry name" value="UPF0056 MEMBRANE PROTEIN YHCE"/>
    <property type="match status" value="1"/>
</dbReference>
<feature type="transmembrane region" description="Helical" evidence="7">
    <location>
        <begin position="184"/>
        <end position="205"/>
    </location>
</feature>
<evidence type="ECO:0000256" key="5">
    <source>
        <dbReference type="ARBA" id="ARBA00022989"/>
    </source>
</evidence>
<keyword evidence="9" id="KW-1185">Reference proteome</keyword>
<evidence type="ECO:0000256" key="3">
    <source>
        <dbReference type="ARBA" id="ARBA00022475"/>
    </source>
</evidence>
<comment type="subcellular location">
    <subcellularLocation>
        <location evidence="1 7">Cell membrane</location>
        <topology evidence="1 7">Multi-pass membrane protein</topology>
    </subcellularLocation>
</comment>
<keyword evidence="4 7" id="KW-0812">Transmembrane</keyword>
<proteinExistence type="inferred from homology"/>
<feature type="transmembrane region" description="Helical" evidence="7">
    <location>
        <begin position="49"/>
        <end position="67"/>
    </location>
</feature>
<evidence type="ECO:0000256" key="1">
    <source>
        <dbReference type="ARBA" id="ARBA00004651"/>
    </source>
</evidence>
<evidence type="ECO:0000256" key="6">
    <source>
        <dbReference type="ARBA" id="ARBA00023136"/>
    </source>
</evidence>
<dbReference type="Pfam" id="PF01914">
    <property type="entry name" value="MarC"/>
    <property type="match status" value="1"/>
</dbReference>
<name>A0ABY3PRF7_9CYAN</name>
<dbReference type="Proteomes" id="UP001054846">
    <property type="component" value="Chromosome"/>
</dbReference>
<dbReference type="EMBL" id="CP063845">
    <property type="protein sequence ID" value="UFP96271.1"/>
    <property type="molecule type" value="Genomic_DNA"/>
</dbReference>
<evidence type="ECO:0000256" key="4">
    <source>
        <dbReference type="ARBA" id="ARBA00022692"/>
    </source>
</evidence>
<evidence type="ECO:0000256" key="2">
    <source>
        <dbReference type="ARBA" id="ARBA00009784"/>
    </source>
</evidence>
<evidence type="ECO:0000313" key="9">
    <source>
        <dbReference type="Proteomes" id="UP001054846"/>
    </source>
</evidence>
<feature type="transmembrane region" description="Helical" evidence="7">
    <location>
        <begin position="142"/>
        <end position="164"/>
    </location>
</feature>
<sequence length="212" mass="22065">MMQSLLSYTIGTFLALLPIANPVGAIPVFYSLTAGDSTGYRLQQARMTAINVLWVLALFAIAGKVILSFFGISLAVLKVAGGLLVGHTAWEMVTARPRLTPPENEEAVDKEDISFTPMAVPMLSGPGAIGVVIGLAAKATDVFDYIGCLVGIALLSAVVYLSLVVGEPLIKALGKTGVGALNRVLGFLILAIAVQFIADGVLQLVRGSGPIE</sequence>
<keyword evidence="3" id="KW-1003">Cell membrane</keyword>
<organism evidence="8 9">
    <name type="scientific">Gloeobacter morelensis MG652769</name>
    <dbReference type="NCBI Taxonomy" id="2781736"/>
    <lineage>
        <taxon>Bacteria</taxon>
        <taxon>Bacillati</taxon>
        <taxon>Cyanobacteriota</taxon>
        <taxon>Cyanophyceae</taxon>
        <taxon>Gloeobacterales</taxon>
        <taxon>Gloeobacteraceae</taxon>
        <taxon>Gloeobacter</taxon>
        <taxon>Gloeobacter morelensis</taxon>
    </lineage>
</organism>
<evidence type="ECO:0000313" key="8">
    <source>
        <dbReference type="EMBL" id="UFP96271.1"/>
    </source>
</evidence>
<reference evidence="8 9" key="1">
    <citation type="journal article" date="2021" name="Genome Biol. Evol.">
        <title>Complete Genome Sequencing of a Novel Gloeobacter Species from a Waterfall Cave in Mexico.</title>
        <authorList>
            <person name="Saw J.H."/>
            <person name="Cardona T."/>
            <person name="Montejano G."/>
        </authorList>
    </citation>
    <scope>NUCLEOTIDE SEQUENCE [LARGE SCALE GENOMIC DNA]</scope>
    <source>
        <strain evidence="8">MG652769</strain>
    </source>
</reference>
<feature type="transmembrane region" description="Helical" evidence="7">
    <location>
        <begin position="113"/>
        <end position="135"/>
    </location>
</feature>
<dbReference type="NCBIfam" id="TIGR00427">
    <property type="entry name" value="NAAT family transporter"/>
    <property type="match status" value="1"/>
</dbReference>
<dbReference type="RefSeq" id="WP_230843516.1">
    <property type="nucleotide sequence ID" value="NZ_CP063845.1"/>
</dbReference>
<dbReference type="InterPro" id="IPR002771">
    <property type="entry name" value="Multi_antbiot-R_MarC"/>
</dbReference>
<protein>
    <recommendedName>
        <fullName evidence="7">UPF0056 membrane protein</fullName>
    </recommendedName>
</protein>